<sequence>MELDQMIFDDLIKCYKSKNYRFDFVSDELFVDGYSKGVYIHFSPLNRDAFLKYIEDTPFFFDMELPMQKDTFLDAYLDFMDHACTKKRNTRYAVSITVLYPKKLQTIEERERFIRQYVLQLCGLKQPIPYFVENITMGCGTYARITMIDRIYIARTQWMVYKKDGWFDSRTGRFASADCPERYKVLKYRAGDYRLDKDGNRIPSKAIFSNSLQNFVYGKDMQSGRNLWDEFIWKLRQKFLDTVLRGCGKTDHVKKGKRLHKTECKPEYHRYVRRRIAALNFAKQTIEYTTNYLLKKFCAEDIVFTHYNEAKGGRTEHSRAYKQVLSIFHKYRTRFRNGVFHDETGNEHQLDYYHQNVYELDRSIQCLLDQFFTDIQAL</sequence>
<dbReference type="OrthoDB" id="1645092at2"/>
<gene>
    <name evidence="1" type="ORF">DXA38_22135</name>
</gene>
<protein>
    <submittedName>
        <fullName evidence="1">Uncharacterized protein</fullName>
    </submittedName>
</protein>
<accession>A0A3E2VD29</accession>
<comment type="caution">
    <text evidence="1">The sequence shown here is derived from an EMBL/GenBank/DDBJ whole genome shotgun (WGS) entry which is preliminary data.</text>
</comment>
<dbReference type="EMBL" id="QVEV01000078">
    <property type="protein sequence ID" value="RGC08434.1"/>
    <property type="molecule type" value="Genomic_DNA"/>
</dbReference>
<dbReference type="RefSeq" id="WP_117445024.1">
    <property type="nucleotide sequence ID" value="NZ_QVEV01000078.1"/>
</dbReference>
<evidence type="ECO:0000313" key="2">
    <source>
        <dbReference type="Proteomes" id="UP000260025"/>
    </source>
</evidence>
<evidence type="ECO:0000313" key="1">
    <source>
        <dbReference type="EMBL" id="RGC08434.1"/>
    </source>
</evidence>
<reference evidence="1 2" key="1">
    <citation type="submission" date="2018-08" db="EMBL/GenBank/DDBJ databases">
        <title>A genome reference for cultivated species of the human gut microbiota.</title>
        <authorList>
            <person name="Zou Y."/>
            <person name="Xue W."/>
            <person name="Luo G."/>
        </authorList>
    </citation>
    <scope>NUCLEOTIDE SEQUENCE [LARGE SCALE GENOMIC DNA]</scope>
    <source>
        <strain evidence="1 2">OF01-2LB</strain>
    </source>
</reference>
<name>A0A3E2VD29_CLOIN</name>
<proteinExistence type="predicted"/>
<dbReference type="Proteomes" id="UP000260025">
    <property type="component" value="Unassembled WGS sequence"/>
</dbReference>
<dbReference type="AlphaFoldDB" id="A0A3E2VD29"/>
<organism evidence="1 2">
    <name type="scientific">Clostridium innocuum</name>
    <dbReference type="NCBI Taxonomy" id="1522"/>
    <lineage>
        <taxon>Bacteria</taxon>
        <taxon>Bacillati</taxon>
        <taxon>Bacillota</taxon>
        <taxon>Clostridia</taxon>
        <taxon>Eubacteriales</taxon>
        <taxon>Clostridiaceae</taxon>
        <taxon>Clostridium</taxon>
    </lineage>
</organism>